<keyword evidence="4" id="KW-0687">Ribonucleoprotein</keyword>
<protein>
    <submittedName>
        <fullName evidence="4">Ribosomal protein S18 acetylase RimI</fullName>
    </submittedName>
</protein>
<dbReference type="SUPFAM" id="SSF55729">
    <property type="entry name" value="Acyl-CoA N-acyltransferases (Nat)"/>
    <property type="match status" value="1"/>
</dbReference>
<dbReference type="InterPro" id="IPR000182">
    <property type="entry name" value="GNAT_dom"/>
</dbReference>
<sequence length="161" mass="17326">MPSEPTVRALTGDDRELLRTATLANLDWAGGQRFTQRDVDETPAFRHYTDLRPERGDLGFVSERGGLVVGVAWLLFLDAGDPGYGFVADGVPELSVWVRPGHRGAGIGSDLVHRVLAEAHGRGLRRVSLSVEAGNPAVHLYRRCGFRPVAGAADGTLAVEL</sequence>
<dbReference type="CDD" id="cd04301">
    <property type="entry name" value="NAT_SF"/>
    <property type="match status" value="1"/>
</dbReference>
<dbReference type="EMBL" id="FZOO01000004">
    <property type="protein sequence ID" value="SNS41662.1"/>
    <property type="molecule type" value="Genomic_DNA"/>
</dbReference>
<dbReference type="AlphaFoldDB" id="A0A239ECP3"/>
<dbReference type="Gene3D" id="3.40.630.30">
    <property type="match status" value="1"/>
</dbReference>
<dbReference type="RefSeq" id="WP_089305333.1">
    <property type="nucleotide sequence ID" value="NZ_FZOO01000004.1"/>
</dbReference>
<evidence type="ECO:0000313" key="4">
    <source>
        <dbReference type="EMBL" id="SNS41662.1"/>
    </source>
</evidence>
<evidence type="ECO:0000313" key="5">
    <source>
        <dbReference type="Proteomes" id="UP000198373"/>
    </source>
</evidence>
<dbReference type="InterPro" id="IPR050832">
    <property type="entry name" value="Bact_Acetyltransf"/>
</dbReference>
<dbReference type="GO" id="GO:0016747">
    <property type="term" value="F:acyltransferase activity, transferring groups other than amino-acyl groups"/>
    <property type="evidence" value="ECO:0007669"/>
    <property type="project" value="InterPro"/>
</dbReference>
<dbReference type="GO" id="GO:0005840">
    <property type="term" value="C:ribosome"/>
    <property type="evidence" value="ECO:0007669"/>
    <property type="project" value="UniProtKB-KW"/>
</dbReference>
<evidence type="ECO:0000256" key="2">
    <source>
        <dbReference type="ARBA" id="ARBA00023315"/>
    </source>
</evidence>
<dbReference type="PANTHER" id="PTHR43877">
    <property type="entry name" value="AMINOALKYLPHOSPHONATE N-ACETYLTRANSFERASE-RELATED-RELATED"/>
    <property type="match status" value="1"/>
</dbReference>
<keyword evidence="5" id="KW-1185">Reference proteome</keyword>
<dbReference type="Pfam" id="PF00583">
    <property type="entry name" value="Acetyltransf_1"/>
    <property type="match status" value="1"/>
</dbReference>
<accession>A0A239ECP3</accession>
<dbReference type="PROSITE" id="PS51186">
    <property type="entry name" value="GNAT"/>
    <property type="match status" value="1"/>
</dbReference>
<evidence type="ECO:0000256" key="1">
    <source>
        <dbReference type="ARBA" id="ARBA00022679"/>
    </source>
</evidence>
<keyword evidence="1" id="KW-0808">Transferase</keyword>
<organism evidence="4 5">
    <name type="scientific">Geodermatophilus pulveris</name>
    <dbReference type="NCBI Taxonomy" id="1564159"/>
    <lineage>
        <taxon>Bacteria</taxon>
        <taxon>Bacillati</taxon>
        <taxon>Actinomycetota</taxon>
        <taxon>Actinomycetes</taxon>
        <taxon>Geodermatophilales</taxon>
        <taxon>Geodermatophilaceae</taxon>
        <taxon>Geodermatophilus</taxon>
    </lineage>
</organism>
<keyword evidence="2" id="KW-0012">Acyltransferase</keyword>
<evidence type="ECO:0000259" key="3">
    <source>
        <dbReference type="PROSITE" id="PS51186"/>
    </source>
</evidence>
<name>A0A239ECP3_9ACTN</name>
<feature type="domain" description="N-acetyltransferase" evidence="3">
    <location>
        <begin position="5"/>
        <end position="161"/>
    </location>
</feature>
<dbReference type="Proteomes" id="UP000198373">
    <property type="component" value="Unassembled WGS sequence"/>
</dbReference>
<proteinExistence type="predicted"/>
<dbReference type="OrthoDB" id="273614at2"/>
<gene>
    <name evidence="4" type="ORF">SAMN06893096_10424</name>
</gene>
<keyword evidence="4" id="KW-0689">Ribosomal protein</keyword>
<reference evidence="5" key="1">
    <citation type="submission" date="2017-06" db="EMBL/GenBank/DDBJ databases">
        <authorList>
            <person name="Varghese N."/>
            <person name="Submissions S."/>
        </authorList>
    </citation>
    <scope>NUCLEOTIDE SEQUENCE [LARGE SCALE GENOMIC DNA]</scope>
    <source>
        <strain evidence="5">DSM 46839</strain>
    </source>
</reference>
<dbReference type="InterPro" id="IPR016181">
    <property type="entry name" value="Acyl_CoA_acyltransferase"/>
</dbReference>